<dbReference type="AlphaFoldDB" id="A0A4Y7WJ24"/>
<protein>
    <submittedName>
        <fullName evidence="2">Uncharacterized protein</fullName>
    </submittedName>
</protein>
<dbReference type="Proteomes" id="UP000298210">
    <property type="component" value="Unassembled WGS sequence"/>
</dbReference>
<feature type="compositionally biased region" description="Basic and acidic residues" evidence="1">
    <location>
        <begin position="32"/>
        <end position="45"/>
    </location>
</feature>
<sequence length="320" mass="35794">MKDIIYLDVDLMNSMLAQLENGLKTSYSTEDSQSREESATSRSGEEISSGLDAKVSISTGIFPGGSAQIGGKLGGKGSEQNSETESLTEGQKDILNKQFHDAALDNLLKLLEEENKLTKAQNASEGSLLLSSESFRFYDFNLISNSVNPELFKQVALGEIFMHDISYEEAKKLVKKQKPTSTEREKMNIANKVVAKHEEMHNVVKLFEQLKVINTYSNNLLPNLVIIKTSDKKIGLLKESNLRQSTASLAFRTDTTRKAKFLVRVIGKKREVYDGIKDFPNLDETDLDRLPTFILDILLGSFKIIEKNDLVVSPIAIFYE</sequence>
<evidence type="ECO:0000256" key="1">
    <source>
        <dbReference type="SAM" id="MobiDB-lite"/>
    </source>
</evidence>
<dbReference type="EMBL" id="SNUX01000003">
    <property type="protein sequence ID" value="TES48095.1"/>
    <property type="molecule type" value="Genomic_DNA"/>
</dbReference>
<organism evidence="2 3">
    <name type="scientific">Shouchella lehensis</name>
    <dbReference type="NCBI Taxonomy" id="300825"/>
    <lineage>
        <taxon>Bacteria</taxon>
        <taxon>Bacillati</taxon>
        <taxon>Bacillota</taxon>
        <taxon>Bacilli</taxon>
        <taxon>Bacillales</taxon>
        <taxon>Bacillaceae</taxon>
        <taxon>Shouchella</taxon>
    </lineage>
</organism>
<feature type="compositionally biased region" description="Polar residues" evidence="1">
    <location>
        <begin position="78"/>
        <end position="89"/>
    </location>
</feature>
<evidence type="ECO:0000313" key="3">
    <source>
        <dbReference type="Proteomes" id="UP000298210"/>
    </source>
</evidence>
<feature type="region of interest" description="Disordered" evidence="1">
    <location>
        <begin position="70"/>
        <end position="89"/>
    </location>
</feature>
<evidence type="ECO:0000313" key="2">
    <source>
        <dbReference type="EMBL" id="TES48095.1"/>
    </source>
</evidence>
<gene>
    <name evidence="2" type="ORF">E2L03_13250</name>
</gene>
<proteinExistence type="predicted"/>
<dbReference type="Pfam" id="PF19952">
    <property type="entry name" value="DUF6414"/>
    <property type="match status" value="1"/>
</dbReference>
<accession>A0A4Y7WJ24</accession>
<dbReference type="RefSeq" id="WP_134259378.1">
    <property type="nucleotide sequence ID" value="NZ_LDIM01000014.1"/>
</dbReference>
<name>A0A4Y7WJ24_9BACI</name>
<feature type="region of interest" description="Disordered" evidence="1">
    <location>
        <begin position="25"/>
        <end position="47"/>
    </location>
</feature>
<dbReference type="InterPro" id="IPR045633">
    <property type="entry name" value="DUF6414"/>
</dbReference>
<comment type="caution">
    <text evidence="2">The sequence shown here is derived from an EMBL/GenBank/DDBJ whole genome shotgun (WGS) entry which is preliminary data.</text>
</comment>
<reference evidence="2 3" key="1">
    <citation type="submission" date="2019-03" db="EMBL/GenBank/DDBJ databases">
        <authorList>
            <person name="Liu G."/>
        </authorList>
    </citation>
    <scope>NUCLEOTIDE SEQUENCE [LARGE SCALE GENOMIC DNA]</scope>
    <source>
        <strain evidence="2 3">DSM 19099</strain>
    </source>
</reference>